<reference evidence="1" key="1">
    <citation type="submission" date="2018-02" db="EMBL/GenBank/DDBJ databases">
        <title>Rhizophora mucronata_Transcriptome.</title>
        <authorList>
            <person name="Meera S.P."/>
            <person name="Sreeshan A."/>
            <person name="Augustine A."/>
        </authorList>
    </citation>
    <scope>NUCLEOTIDE SEQUENCE</scope>
    <source>
        <tissue evidence="1">Leaf</tissue>
    </source>
</reference>
<protein>
    <submittedName>
        <fullName evidence="1">Uncharacterized protein</fullName>
    </submittedName>
</protein>
<organism evidence="1">
    <name type="scientific">Rhizophora mucronata</name>
    <name type="common">Asiatic mangrove</name>
    <dbReference type="NCBI Taxonomy" id="61149"/>
    <lineage>
        <taxon>Eukaryota</taxon>
        <taxon>Viridiplantae</taxon>
        <taxon>Streptophyta</taxon>
        <taxon>Embryophyta</taxon>
        <taxon>Tracheophyta</taxon>
        <taxon>Spermatophyta</taxon>
        <taxon>Magnoliopsida</taxon>
        <taxon>eudicotyledons</taxon>
        <taxon>Gunneridae</taxon>
        <taxon>Pentapetalae</taxon>
        <taxon>rosids</taxon>
        <taxon>fabids</taxon>
        <taxon>Malpighiales</taxon>
        <taxon>Rhizophoraceae</taxon>
        <taxon>Rhizophora</taxon>
    </lineage>
</organism>
<evidence type="ECO:0000313" key="1">
    <source>
        <dbReference type="EMBL" id="MBX04757.1"/>
    </source>
</evidence>
<accession>A0A2P2KGE0</accession>
<dbReference type="AlphaFoldDB" id="A0A2P2KGE0"/>
<sequence>MHNTTLSCILYYTSSIICFVRKKALTNGFMDTCTLGSAYVHISLQTFCKK</sequence>
<name>A0A2P2KGE0_RHIMU</name>
<proteinExistence type="predicted"/>
<dbReference type="EMBL" id="GGEC01024273">
    <property type="protein sequence ID" value="MBX04757.1"/>
    <property type="molecule type" value="Transcribed_RNA"/>
</dbReference>